<evidence type="ECO:0000256" key="12">
    <source>
        <dbReference type="SAM" id="SignalP"/>
    </source>
</evidence>
<comment type="caution">
    <text evidence="8">Lacks conserved residue(s) required for the propagation of feature annotation.</text>
</comment>
<keyword evidence="6 8" id="KW-1015">Disulfide bond</keyword>
<dbReference type="GO" id="GO:0006508">
    <property type="term" value="P:proteolysis"/>
    <property type="evidence" value="ECO:0007669"/>
    <property type="project" value="InterPro"/>
</dbReference>
<proteinExistence type="predicted"/>
<keyword evidence="4 11" id="KW-1133">Transmembrane helix</keyword>
<dbReference type="AlphaFoldDB" id="A0A3Q3IG08"/>
<feature type="compositionally biased region" description="Polar residues" evidence="10">
    <location>
        <begin position="729"/>
        <end position="742"/>
    </location>
</feature>
<dbReference type="Gene3D" id="4.10.70.10">
    <property type="entry name" value="Disintegrin domain"/>
    <property type="match status" value="1"/>
</dbReference>
<evidence type="ECO:0000256" key="7">
    <source>
        <dbReference type="PROSITE-ProRule" id="PRU00068"/>
    </source>
</evidence>
<keyword evidence="9" id="KW-0479">Metal-binding</keyword>
<dbReference type="Ensembl" id="ENSMALT00000003344.1">
    <property type="protein sequence ID" value="ENSMALP00000003258.1"/>
    <property type="gene ID" value="ENSMALG00000002374.1"/>
</dbReference>
<dbReference type="InterPro" id="IPR002870">
    <property type="entry name" value="Peptidase_M12B_N"/>
</dbReference>
<comment type="subcellular location">
    <subcellularLocation>
        <location evidence="1">Membrane</location>
        <topology evidence="1">Single-pass type I membrane protein</topology>
    </subcellularLocation>
</comment>
<organism evidence="16 17">
    <name type="scientific">Monopterus albus</name>
    <name type="common">Swamp eel</name>
    <dbReference type="NCBI Taxonomy" id="43700"/>
    <lineage>
        <taxon>Eukaryota</taxon>
        <taxon>Metazoa</taxon>
        <taxon>Chordata</taxon>
        <taxon>Craniata</taxon>
        <taxon>Vertebrata</taxon>
        <taxon>Euteleostomi</taxon>
        <taxon>Actinopterygii</taxon>
        <taxon>Neopterygii</taxon>
        <taxon>Teleostei</taxon>
        <taxon>Neoteleostei</taxon>
        <taxon>Acanthomorphata</taxon>
        <taxon>Anabantaria</taxon>
        <taxon>Synbranchiformes</taxon>
        <taxon>Synbranchidae</taxon>
        <taxon>Monopterus</taxon>
    </lineage>
</organism>
<dbReference type="InterPro" id="IPR018358">
    <property type="entry name" value="Disintegrin_CS"/>
</dbReference>
<evidence type="ECO:0000256" key="11">
    <source>
        <dbReference type="SAM" id="Phobius"/>
    </source>
</evidence>
<evidence type="ECO:0000256" key="4">
    <source>
        <dbReference type="ARBA" id="ARBA00022989"/>
    </source>
</evidence>
<evidence type="ECO:0000259" key="13">
    <source>
        <dbReference type="PROSITE" id="PS50026"/>
    </source>
</evidence>
<dbReference type="PROSITE" id="PS00427">
    <property type="entry name" value="DISINTEGRIN_1"/>
    <property type="match status" value="1"/>
</dbReference>
<dbReference type="SMART" id="SM00050">
    <property type="entry name" value="DISIN"/>
    <property type="match status" value="1"/>
</dbReference>
<dbReference type="InterPro" id="IPR036436">
    <property type="entry name" value="Disintegrin_dom_sf"/>
</dbReference>
<dbReference type="PROSITE" id="PS50214">
    <property type="entry name" value="DISINTEGRIN_2"/>
    <property type="match status" value="1"/>
</dbReference>
<dbReference type="InterPro" id="IPR000742">
    <property type="entry name" value="EGF"/>
</dbReference>
<feature type="signal peptide" evidence="12">
    <location>
        <begin position="1"/>
        <end position="21"/>
    </location>
</feature>
<dbReference type="PANTHER" id="PTHR11905:SF136">
    <property type="entry name" value="DISINTEGRIN AND METALLOPROTEINASE DOMAIN-CONTAINING PROTEIN 9"/>
    <property type="match status" value="1"/>
</dbReference>
<feature type="region of interest" description="Disordered" evidence="10">
    <location>
        <begin position="723"/>
        <end position="750"/>
    </location>
</feature>
<keyword evidence="5 11" id="KW-0472">Membrane</keyword>
<feature type="domain" description="Peptidase M12B" evidence="15">
    <location>
        <begin position="203"/>
        <end position="397"/>
    </location>
</feature>
<name>A0A3Q3IG08_MONAL</name>
<sequence>MFRKYILFAVFLWCYIFGIESTGSFKEFTTKLSKYSIVIPQEIEERRPPQAKENHEEEMTYAFNIKNEMHHIHLKKNRDFLHPNFVQYSFDTTGFHKLSYPQQPVDCYYHGQVEGYENSVVALSTCSGLRGVIILGDETYGLEPLPGSTTNEHLLYLLTDIKSEPATCGVINEGESIHSNKSFDPGRSLSSLLRVKRNLPLTNYIELVLVVDNLRYNIMKQDDEAIRKEMAELANLLDGYYKQLNIRAMLVGLVTFKTANPFDVSGSAGDVLGRFANWRRDNLVPKIRNDVGHLVVGQKDPYLGGVLGMAFVGTACSASTSAGISVYGNTNLNYYSTVVAHEVGHNLGMNHDRDGCCAKSCIMGPSATGSTTFSSCSEQDFESLIYRGGGLCLRNLPNPSSLIGVPECGNGILDPKEECDCGKPAECTNKCCDAATCKLTFGSTCAQGYCCENCQIKVSGSICRVAADTCDLPEYCNGSSPFCPDDFYGLDGLPCLSSSAYCYEGRCQTYDFQCRNLFSPDPATKAADVCFQAANSAGNAFGNCGYINPQNPIKCTSENVMCGKVQCTNVDVNNPPPGAQVSIQVVQGQKCVNVDFGLGSDVLDPGYVKPGSLCATGKTCLGFKCVDAALLRPKLTCDANATCNGQGVCNNLGRCHCNDGWAPPYCDTPGRGGSIDSGPAMIDYSLRNGLLIFFLLVVPVLILVILVLLYFFKRDSLDPCLKRRPKPRNANTPSNRNVETSGPTQPPVQVPPNRVNTVVLFLFIIIAGKSVQCLFSSLIFHYLKMQWHKMKEASHSKQVYVLFFGTSLKAY</sequence>
<evidence type="ECO:0008006" key="18">
    <source>
        <dbReference type="Google" id="ProtNLM"/>
    </source>
</evidence>
<dbReference type="SUPFAM" id="SSF57552">
    <property type="entry name" value="Blood coagulation inhibitor (disintegrin)"/>
    <property type="match status" value="1"/>
</dbReference>
<keyword evidence="3 11" id="KW-0812">Transmembrane</keyword>
<keyword evidence="9" id="KW-0862">Zinc</keyword>
<dbReference type="FunFam" id="3.40.390.10:FF:000002">
    <property type="entry name" value="Disintegrin and metalloproteinase domain-containing protein 22"/>
    <property type="match status" value="1"/>
</dbReference>
<dbReference type="SUPFAM" id="SSF55486">
    <property type="entry name" value="Metalloproteases ('zincins'), catalytic domain"/>
    <property type="match status" value="1"/>
</dbReference>
<dbReference type="InterPro" id="IPR001762">
    <property type="entry name" value="Disintegrin_dom"/>
</dbReference>
<feature type="binding site" evidence="9">
    <location>
        <position position="345"/>
    </location>
    <ligand>
        <name>Zn(2+)</name>
        <dbReference type="ChEBI" id="CHEBI:29105"/>
        <note>catalytic</note>
    </ligand>
</feature>
<evidence type="ECO:0000259" key="14">
    <source>
        <dbReference type="PROSITE" id="PS50214"/>
    </source>
</evidence>
<dbReference type="FunFam" id="4.10.70.10:FF:000001">
    <property type="entry name" value="Disintegrin and metalloproteinase domain-containing protein 22"/>
    <property type="match status" value="1"/>
</dbReference>
<dbReference type="PROSITE" id="PS01186">
    <property type="entry name" value="EGF_2"/>
    <property type="match status" value="1"/>
</dbReference>
<feature type="chain" id="PRO_5018790755" description="ADAM metallopeptidase domain 9" evidence="12">
    <location>
        <begin position="22"/>
        <end position="811"/>
    </location>
</feature>
<dbReference type="PROSITE" id="PS50026">
    <property type="entry name" value="EGF_3"/>
    <property type="match status" value="1"/>
</dbReference>
<evidence type="ECO:0000313" key="16">
    <source>
        <dbReference type="Ensembl" id="ENSMALP00000003258.1"/>
    </source>
</evidence>
<dbReference type="Proteomes" id="UP000261600">
    <property type="component" value="Unplaced"/>
</dbReference>
<evidence type="ECO:0000256" key="8">
    <source>
        <dbReference type="PROSITE-ProRule" id="PRU00076"/>
    </source>
</evidence>
<dbReference type="Gene3D" id="3.40.390.10">
    <property type="entry name" value="Collagenase (Catalytic Domain)"/>
    <property type="match status" value="1"/>
</dbReference>
<feature type="domain" description="Disintegrin" evidence="14">
    <location>
        <begin position="405"/>
        <end position="491"/>
    </location>
</feature>
<evidence type="ECO:0000256" key="10">
    <source>
        <dbReference type="SAM" id="MobiDB-lite"/>
    </source>
</evidence>
<dbReference type="Pfam" id="PF00200">
    <property type="entry name" value="Disintegrin"/>
    <property type="match status" value="1"/>
</dbReference>
<accession>A0A3Q3IG08</accession>
<dbReference type="InterPro" id="IPR001590">
    <property type="entry name" value="Peptidase_M12B"/>
</dbReference>
<feature type="domain" description="EGF-like" evidence="13">
    <location>
        <begin position="633"/>
        <end position="667"/>
    </location>
</feature>
<feature type="binding site" evidence="9">
    <location>
        <position position="351"/>
    </location>
    <ligand>
        <name>Zn(2+)</name>
        <dbReference type="ChEBI" id="CHEBI:29105"/>
        <note>catalytic</note>
    </ligand>
</feature>
<evidence type="ECO:0000259" key="15">
    <source>
        <dbReference type="PROSITE" id="PS50215"/>
    </source>
</evidence>
<dbReference type="GO" id="GO:0004222">
    <property type="term" value="F:metalloendopeptidase activity"/>
    <property type="evidence" value="ECO:0007669"/>
    <property type="project" value="InterPro"/>
</dbReference>
<feature type="disulfide bond" evidence="7">
    <location>
        <begin position="463"/>
        <end position="483"/>
    </location>
</feature>
<keyword evidence="12" id="KW-0732">Signal</keyword>
<dbReference type="Pfam" id="PF07974">
    <property type="entry name" value="EGF_2"/>
    <property type="match status" value="1"/>
</dbReference>
<dbReference type="PROSITE" id="PS50215">
    <property type="entry name" value="ADAM_MEPRO"/>
    <property type="match status" value="1"/>
</dbReference>
<protein>
    <recommendedName>
        <fullName evidence="18">ADAM metallopeptidase domain 9</fullName>
    </recommendedName>
</protein>
<feature type="transmembrane region" description="Helical" evidence="11">
    <location>
        <begin position="758"/>
        <end position="783"/>
    </location>
</feature>
<evidence type="ECO:0000256" key="2">
    <source>
        <dbReference type="ARBA" id="ARBA00022536"/>
    </source>
</evidence>
<reference evidence="16" key="1">
    <citation type="submission" date="2025-08" db="UniProtKB">
        <authorList>
            <consortium name="Ensembl"/>
        </authorList>
    </citation>
    <scope>IDENTIFICATION</scope>
</reference>
<feature type="disulfide bond" evidence="8">
    <location>
        <begin position="657"/>
        <end position="666"/>
    </location>
</feature>
<evidence type="ECO:0000313" key="17">
    <source>
        <dbReference type="Proteomes" id="UP000261600"/>
    </source>
</evidence>
<dbReference type="PANTHER" id="PTHR11905">
    <property type="entry name" value="ADAM A DISINTEGRIN AND METALLOPROTEASE DOMAIN"/>
    <property type="match status" value="1"/>
</dbReference>
<feature type="transmembrane region" description="Helical" evidence="11">
    <location>
        <begin position="690"/>
        <end position="712"/>
    </location>
</feature>
<evidence type="ECO:0000256" key="3">
    <source>
        <dbReference type="ARBA" id="ARBA00022692"/>
    </source>
</evidence>
<dbReference type="InterPro" id="IPR006586">
    <property type="entry name" value="ADAM_Cys-rich"/>
</dbReference>
<evidence type="ECO:0000256" key="6">
    <source>
        <dbReference type="ARBA" id="ARBA00023157"/>
    </source>
</evidence>
<evidence type="ECO:0000256" key="5">
    <source>
        <dbReference type="ARBA" id="ARBA00023136"/>
    </source>
</evidence>
<dbReference type="GO" id="GO:0005886">
    <property type="term" value="C:plasma membrane"/>
    <property type="evidence" value="ECO:0007669"/>
    <property type="project" value="TreeGrafter"/>
</dbReference>
<dbReference type="InterPro" id="IPR013111">
    <property type="entry name" value="EGF_extracell"/>
</dbReference>
<evidence type="ECO:0000256" key="1">
    <source>
        <dbReference type="ARBA" id="ARBA00004479"/>
    </source>
</evidence>
<dbReference type="Pfam" id="PF08516">
    <property type="entry name" value="ADAM_CR"/>
    <property type="match status" value="1"/>
</dbReference>
<feature type="active site" evidence="9">
    <location>
        <position position="342"/>
    </location>
</feature>
<dbReference type="PRINTS" id="PR00289">
    <property type="entry name" value="DISINTEGRIN"/>
</dbReference>
<evidence type="ECO:0000256" key="9">
    <source>
        <dbReference type="PROSITE-ProRule" id="PRU00276"/>
    </source>
</evidence>
<dbReference type="SMART" id="SM00608">
    <property type="entry name" value="ACR"/>
    <property type="match status" value="1"/>
</dbReference>
<keyword evidence="17" id="KW-1185">Reference proteome</keyword>
<keyword evidence="2 8" id="KW-0245">EGF-like domain</keyword>
<dbReference type="Pfam" id="PF01421">
    <property type="entry name" value="Reprolysin"/>
    <property type="match status" value="1"/>
</dbReference>
<dbReference type="InterPro" id="IPR024079">
    <property type="entry name" value="MetalloPept_cat_dom_sf"/>
</dbReference>
<dbReference type="InterPro" id="IPR034027">
    <property type="entry name" value="Reprolysin_adamalysin"/>
</dbReference>
<feature type="binding site" evidence="9">
    <location>
        <position position="341"/>
    </location>
    <ligand>
        <name>Zn(2+)</name>
        <dbReference type="ChEBI" id="CHEBI:29105"/>
        <note>catalytic</note>
    </ligand>
</feature>
<dbReference type="CDD" id="cd04269">
    <property type="entry name" value="ZnMc_adamalysin_II_like"/>
    <property type="match status" value="1"/>
</dbReference>
<reference evidence="16" key="2">
    <citation type="submission" date="2025-09" db="UniProtKB">
        <authorList>
            <consortium name="Ensembl"/>
        </authorList>
    </citation>
    <scope>IDENTIFICATION</scope>
</reference>
<dbReference type="GO" id="GO:0046872">
    <property type="term" value="F:metal ion binding"/>
    <property type="evidence" value="ECO:0007669"/>
    <property type="project" value="UniProtKB-KW"/>
</dbReference>
<dbReference type="Pfam" id="PF01562">
    <property type="entry name" value="Pep_M12B_propep"/>
    <property type="match status" value="1"/>
</dbReference>